<name>A0A1G2NZD0_9BACT</name>
<accession>A0A1G2NZD0</accession>
<protein>
    <submittedName>
        <fullName evidence="1">Uncharacterized protein</fullName>
    </submittedName>
</protein>
<organism evidence="1 2">
    <name type="scientific">Candidatus Taylorbacteria bacterium RIFCSPLOWO2_02_FULL_46_40</name>
    <dbReference type="NCBI Taxonomy" id="1802329"/>
    <lineage>
        <taxon>Bacteria</taxon>
        <taxon>Candidatus Tayloriibacteriota</taxon>
    </lineage>
</organism>
<reference evidence="1 2" key="1">
    <citation type="journal article" date="2016" name="Nat. Commun.">
        <title>Thousands of microbial genomes shed light on interconnected biogeochemical processes in an aquifer system.</title>
        <authorList>
            <person name="Anantharaman K."/>
            <person name="Brown C.T."/>
            <person name="Hug L.A."/>
            <person name="Sharon I."/>
            <person name="Castelle C.J."/>
            <person name="Probst A.J."/>
            <person name="Thomas B.C."/>
            <person name="Singh A."/>
            <person name="Wilkins M.J."/>
            <person name="Karaoz U."/>
            <person name="Brodie E.L."/>
            <person name="Williams K.H."/>
            <person name="Hubbard S.S."/>
            <person name="Banfield J.F."/>
        </authorList>
    </citation>
    <scope>NUCLEOTIDE SEQUENCE [LARGE SCALE GENOMIC DNA]</scope>
</reference>
<dbReference type="Proteomes" id="UP000176429">
    <property type="component" value="Unassembled WGS sequence"/>
</dbReference>
<dbReference type="AlphaFoldDB" id="A0A1G2NZD0"/>
<sequence>MYKSTRCLQAREIFEVRIWQEVHSGQAKAFSVSNGVKSFKDLKNLAEECSRLLSTFISSVKKNETRGLQRKMEKPADWLDEEMARQDMVMTPSGLKSRSDAEAKGLAIIKDFKEIVSRNKRTKI</sequence>
<dbReference type="EMBL" id="MHSH01000026">
    <property type="protein sequence ID" value="OHA41447.1"/>
    <property type="molecule type" value="Genomic_DNA"/>
</dbReference>
<gene>
    <name evidence="1" type="ORF">A3H68_02325</name>
</gene>
<evidence type="ECO:0000313" key="1">
    <source>
        <dbReference type="EMBL" id="OHA41447.1"/>
    </source>
</evidence>
<comment type="caution">
    <text evidence="1">The sequence shown here is derived from an EMBL/GenBank/DDBJ whole genome shotgun (WGS) entry which is preliminary data.</text>
</comment>
<evidence type="ECO:0000313" key="2">
    <source>
        <dbReference type="Proteomes" id="UP000176429"/>
    </source>
</evidence>
<proteinExistence type="predicted"/>